<dbReference type="RefSeq" id="WP_168551379.1">
    <property type="nucleotide sequence ID" value="NZ_JAAWWL010000001.1"/>
</dbReference>
<reference evidence="1 2" key="1">
    <citation type="submission" date="2020-04" db="EMBL/GenBank/DDBJ databases">
        <authorList>
            <person name="Yoon J."/>
        </authorList>
    </citation>
    <scope>NUCLEOTIDE SEQUENCE [LARGE SCALE GENOMIC DNA]</scope>
    <source>
        <strain evidence="1 2">DJ-13</strain>
    </source>
</reference>
<evidence type="ECO:0000313" key="1">
    <source>
        <dbReference type="EMBL" id="NKI31193.1"/>
    </source>
</evidence>
<evidence type="ECO:0008006" key="3">
    <source>
        <dbReference type="Google" id="ProtNLM"/>
    </source>
</evidence>
<dbReference type="PROSITE" id="PS51257">
    <property type="entry name" value="PROKAR_LIPOPROTEIN"/>
    <property type="match status" value="1"/>
</dbReference>
<name>A0ABX1GMQ1_9FLAO</name>
<comment type="caution">
    <text evidence="1">The sequence shown here is derived from an EMBL/GenBank/DDBJ whole genome shotgun (WGS) entry which is preliminary data.</text>
</comment>
<dbReference type="Proteomes" id="UP000718451">
    <property type="component" value="Unassembled WGS sequence"/>
</dbReference>
<protein>
    <recommendedName>
        <fullName evidence="3">Lipoprotein</fullName>
    </recommendedName>
</protein>
<proteinExistence type="predicted"/>
<dbReference type="EMBL" id="JAAWWL010000001">
    <property type="protein sequence ID" value="NKI31193.1"/>
    <property type="molecule type" value="Genomic_DNA"/>
</dbReference>
<accession>A0ABX1GMQ1</accession>
<gene>
    <name evidence="1" type="ORF">HCU67_04500</name>
</gene>
<evidence type="ECO:0000313" key="2">
    <source>
        <dbReference type="Proteomes" id="UP000718451"/>
    </source>
</evidence>
<sequence>MRKYVVAVSLAFFVVILSGCTRESESEKMTTAISRALFDNAEVLYKSEINRTRVAFNNDTRLLIYHFWKAERFVENGTLFFHLYPEDPSNLPENRKELGFLNKNLSKEQFVTHDSVNYYLVLKMPEYNISKLTTGQFINGKRNWHVNEPLNESGLENTEIKSNSLSLNNHVKGIINSDLTNSNDKGLLNNFESLLELSYTDKYPSESDSSVVYTSKTGSSSAYISEGSLNDCGEEMQNAQKTKGMQDEFKFQNSAGCLLFLKKD</sequence>
<organism evidence="1 2">
    <name type="scientific">Croceivirga thetidis</name>
    <dbReference type="NCBI Taxonomy" id="2721623"/>
    <lineage>
        <taxon>Bacteria</taxon>
        <taxon>Pseudomonadati</taxon>
        <taxon>Bacteroidota</taxon>
        <taxon>Flavobacteriia</taxon>
        <taxon>Flavobacteriales</taxon>
        <taxon>Flavobacteriaceae</taxon>
        <taxon>Croceivirga</taxon>
    </lineage>
</organism>
<keyword evidence="2" id="KW-1185">Reference proteome</keyword>